<dbReference type="FunFam" id="3.80.10.10:FF:000046">
    <property type="entry name" value="Toll-like receptor 2"/>
    <property type="match status" value="1"/>
</dbReference>
<evidence type="ECO:0000313" key="21">
    <source>
        <dbReference type="Proteomes" id="UP000264800"/>
    </source>
</evidence>
<evidence type="ECO:0000256" key="8">
    <source>
        <dbReference type="ARBA" id="ARBA00022859"/>
    </source>
</evidence>
<feature type="chain" id="PRO_5018573008" evidence="18">
    <location>
        <begin position="23"/>
        <end position="802"/>
    </location>
</feature>
<dbReference type="KEGG" id="kmr:108242331"/>
<evidence type="ECO:0000259" key="19">
    <source>
        <dbReference type="PROSITE" id="PS50104"/>
    </source>
</evidence>
<comment type="subcellular location">
    <subcellularLocation>
        <location evidence="1">Membrane</location>
        <topology evidence="1">Single-pass type I membrane protein</topology>
    </subcellularLocation>
</comment>
<feature type="domain" description="TIR" evidence="19">
    <location>
        <begin position="645"/>
        <end position="788"/>
    </location>
</feature>
<dbReference type="InterPro" id="IPR017241">
    <property type="entry name" value="Toll-like_receptor"/>
</dbReference>
<dbReference type="Ensembl" id="ENSKMAT00000013359.1">
    <property type="protein sequence ID" value="ENSKMAP00000013156.1"/>
    <property type="gene ID" value="ENSKMAG00000009878.1"/>
</dbReference>
<dbReference type="OMA" id="SWNSLEY"/>
<dbReference type="SUPFAM" id="SSF52058">
    <property type="entry name" value="L domain-like"/>
    <property type="match status" value="1"/>
</dbReference>
<evidence type="ECO:0000256" key="16">
    <source>
        <dbReference type="PIRSR" id="PIRSR037595-2"/>
    </source>
</evidence>
<dbReference type="STRING" id="37003.ENSKMAP00000013156"/>
<dbReference type="PROSITE" id="PS51450">
    <property type="entry name" value="LRR"/>
    <property type="match status" value="3"/>
</dbReference>
<dbReference type="Pfam" id="PF13855">
    <property type="entry name" value="LRR_8"/>
    <property type="match status" value="1"/>
</dbReference>
<dbReference type="Pfam" id="PF01582">
    <property type="entry name" value="TIR"/>
    <property type="match status" value="1"/>
</dbReference>
<dbReference type="CTD" id="7096"/>
<dbReference type="InterPro" id="IPR035897">
    <property type="entry name" value="Toll_tir_struct_dom_sf"/>
</dbReference>
<dbReference type="PRINTS" id="PR01537">
    <property type="entry name" value="INTRLKN1R1F"/>
</dbReference>
<sequence>MRLPSLVFWAAVVSAGLKMCASSPDSIVDRSSKNLSSVPTDLPQTAESLDLSCNRIHRLHRGDFKNVPLLRALNVSWNGLELIDADAFLDTPRLNRLDLSHNRLMNLSAQQYLLHTGSLVVLSLAWNKFLNMTLGVEFSFLKELENLTLGAKDIRVGDFRNLAELKLQSLTLSLEEEQDYEAGSLMDVHAQSLHILFNKGEIILSHLIADALSLFVDVELKNLTGGYNILTTQLGEVAEIHTARLFLNNIQIDWKDLTECVNAALRTSISHMSSSDAAITKPPFLDTKETETSNMTSFTVREGVVKSFFFVQETMYNFFINLPVKHLTITETSIIHMTCPKKQSPILELDFSYCAMSDSIFSREESQTVVECETLSNLTKLTLRGNNLKNLQLLSKRLKYMISLQQLDISVNFFVYDGSTECLWPQNITVLNISSGGLTDSVFNCLPTGVVILDLQDNQISVVPATILKLKNLASLNLNANRLRDLPTCDNFPGLIEILLKSNSLHSPSLSKMESCPGLKLLDASHNPFTCTCTLRDFISFGIEAENNVGPTGIKLLSWPHGYNCFYPEDVRDSKLKGFWISEVSCNTSLLVATILIPAVVLIITVFFLCQRFDIPWYIGMIWRWTRAKHRARRRQVRPEDLMGVEFHAFVSYSQHDADWVKNHLILNLEGPAGGLTICHHERNFVPGKTIVENIISCVEKSRRSVFVLSANFVKSEWCHYELYFASHQRLAMGLDNIVLVLLEPLPQYLIPSKYHQLKAMMNRHTYLEWPQDRGKHRLFWANLRAALQADLPDAADTQTLE</sequence>
<evidence type="ECO:0000256" key="7">
    <source>
        <dbReference type="ARBA" id="ARBA00022737"/>
    </source>
</evidence>
<dbReference type="SMART" id="SM00369">
    <property type="entry name" value="LRR_TYP"/>
    <property type="match status" value="5"/>
</dbReference>
<comment type="similarity">
    <text evidence="2 15">Belongs to the Toll-like receptor family.</text>
</comment>
<keyword evidence="14 15" id="KW-0395">Inflammatory response</keyword>
<keyword evidence="6 18" id="KW-0732">Signal</keyword>
<dbReference type="OrthoDB" id="1081807at2759"/>
<dbReference type="SMART" id="SM00255">
    <property type="entry name" value="TIR"/>
    <property type="match status" value="1"/>
</dbReference>
<evidence type="ECO:0000256" key="11">
    <source>
        <dbReference type="ARBA" id="ARBA00023136"/>
    </source>
</evidence>
<dbReference type="PIRSF" id="PIRSF037595">
    <property type="entry name" value="Toll-like_receptor"/>
    <property type="match status" value="1"/>
</dbReference>
<dbReference type="Proteomes" id="UP000264800">
    <property type="component" value="Unplaced"/>
</dbReference>
<keyword evidence="16" id="KW-1015">Disulfide bond</keyword>
<keyword evidence="11 17" id="KW-0472">Membrane</keyword>
<dbReference type="GO" id="GO:0002224">
    <property type="term" value="P:toll-like receptor signaling pathway"/>
    <property type="evidence" value="ECO:0007669"/>
    <property type="project" value="InterPro"/>
</dbReference>
<dbReference type="PANTHER" id="PTHR24365:SF422">
    <property type="entry name" value="TOLL-LIKE RECEPTOR 6"/>
    <property type="match status" value="1"/>
</dbReference>
<dbReference type="InterPro" id="IPR001611">
    <property type="entry name" value="Leu-rich_rpt"/>
</dbReference>
<dbReference type="InterPro" id="IPR032675">
    <property type="entry name" value="LRR_dom_sf"/>
</dbReference>
<dbReference type="GO" id="GO:0004888">
    <property type="term" value="F:transmembrane signaling receptor activity"/>
    <property type="evidence" value="ECO:0007669"/>
    <property type="project" value="InterPro"/>
</dbReference>
<keyword evidence="5 17" id="KW-0812">Transmembrane</keyword>
<evidence type="ECO:0000256" key="13">
    <source>
        <dbReference type="ARBA" id="ARBA00023180"/>
    </source>
</evidence>
<dbReference type="FunFam" id="3.40.50.10140:FF:000001">
    <property type="entry name" value="Toll-like receptor 2"/>
    <property type="match status" value="1"/>
</dbReference>
<accession>A0A3Q3AA14</accession>
<name>A0A3Q3AA14_KRYMA</name>
<dbReference type="PANTHER" id="PTHR24365">
    <property type="entry name" value="TOLL-LIKE RECEPTOR"/>
    <property type="match status" value="1"/>
</dbReference>
<keyword evidence="4" id="KW-0433">Leucine-rich repeat</keyword>
<keyword evidence="12 15" id="KW-0675">Receptor</keyword>
<evidence type="ECO:0000256" key="18">
    <source>
        <dbReference type="SAM" id="SignalP"/>
    </source>
</evidence>
<evidence type="ECO:0000256" key="3">
    <source>
        <dbReference type="ARBA" id="ARBA00022588"/>
    </source>
</evidence>
<dbReference type="Gene3D" id="3.80.10.10">
    <property type="entry name" value="Ribonuclease Inhibitor"/>
    <property type="match status" value="1"/>
</dbReference>
<evidence type="ECO:0000313" key="20">
    <source>
        <dbReference type="Ensembl" id="ENSKMAP00000013156.1"/>
    </source>
</evidence>
<dbReference type="RefSeq" id="XP_017282608.1">
    <property type="nucleotide sequence ID" value="XM_017427119.3"/>
</dbReference>
<evidence type="ECO:0000256" key="15">
    <source>
        <dbReference type="PIRNR" id="PIRNR037595"/>
    </source>
</evidence>
<feature type="disulfide bond" evidence="16">
    <location>
        <begin position="422"/>
        <end position="445"/>
    </location>
</feature>
<dbReference type="GO" id="GO:0045087">
    <property type="term" value="P:innate immune response"/>
    <property type="evidence" value="ECO:0007669"/>
    <property type="project" value="UniProtKB-UniRule"/>
</dbReference>
<dbReference type="Gene3D" id="3.40.50.10140">
    <property type="entry name" value="Toll/interleukin-1 receptor homology (TIR) domain"/>
    <property type="match status" value="1"/>
</dbReference>
<dbReference type="PROSITE" id="PS50104">
    <property type="entry name" value="TIR"/>
    <property type="match status" value="1"/>
</dbReference>
<dbReference type="InterPro" id="IPR000157">
    <property type="entry name" value="TIR_dom"/>
</dbReference>
<reference evidence="20" key="1">
    <citation type="submission" date="2025-08" db="UniProtKB">
        <authorList>
            <consortium name="Ensembl"/>
        </authorList>
    </citation>
    <scope>IDENTIFICATION</scope>
</reference>
<keyword evidence="7" id="KW-0677">Repeat</keyword>
<dbReference type="AlphaFoldDB" id="A0A3Q3AA14"/>
<keyword evidence="21" id="KW-1185">Reference proteome</keyword>
<evidence type="ECO:0000256" key="12">
    <source>
        <dbReference type="ARBA" id="ARBA00023170"/>
    </source>
</evidence>
<dbReference type="GO" id="GO:0005886">
    <property type="term" value="C:plasma membrane"/>
    <property type="evidence" value="ECO:0007669"/>
    <property type="project" value="TreeGrafter"/>
</dbReference>
<dbReference type="GeneTree" id="ENSGT00940000162201"/>
<evidence type="ECO:0000256" key="2">
    <source>
        <dbReference type="ARBA" id="ARBA00009634"/>
    </source>
</evidence>
<evidence type="ECO:0000256" key="5">
    <source>
        <dbReference type="ARBA" id="ARBA00022692"/>
    </source>
</evidence>
<keyword evidence="9 17" id="KW-1133">Transmembrane helix</keyword>
<dbReference type="GeneID" id="108242331"/>
<feature type="transmembrane region" description="Helical" evidence="17">
    <location>
        <begin position="590"/>
        <end position="610"/>
    </location>
</feature>
<reference evidence="20" key="2">
    <citation type="submission" date="2025-09" db="UniProtKB">
        <authorList>
            <consortium name="Ensembl"/>
        </authorList>
    </citation>
    <scope>IDENTIFICATION</scope>
</reference>
<keyword evidence="10" id="KW-0520">NAD</keyword>
<dbReference type="InterPro" id="IPR003591">
    <property type="entry name" value="Leu-rich_rpt_typical-subtyp"/>
</dbReference>
<keyword evidence="13" id="KW-0325">Glycoprotein</keyword>
<evidence type="ECO:0000256" key="10">
    <source>
        <dbReference type="ARBA" id="ARBA00023027"/>
    </source>
</evidence>
<dbReference type="SUPFAM" id="SSF52200">
    <property type="entry name" value="Toll/Interleukin receptor TIR domain"/>
    <property type="match status" value="1"/>
</dbReference>
<organism evidence="20 21">
    <name type="scientific">Kryptolebias marmoratus</name>
    <name type="common">Mangrove killifish</name>
    <name type="synonym">Rivulus marmoratus</name>
    <dbReference type="NCBI Taxonomy" id="37003"/>
    <lineage>
        <taxon>Eukaryota</taxon>
        <taxon>Metazoa</taxon>
        <taxon>Chordata</taxon>
        <taxon>Craniata</taxon>
        <taxon>Vertebrata</taxon>
        <taxon>Euteleostomi</taxon>
        <taxon>Actinopterygii</taxon>
        <taxon>Neopterygii</taxon>
        <taxon>Teleostei</taxon>
        <taxon>Neoteleostei</taxon>
        <taxon>Acanthomorphata</taxon>
        <taxon>Ovalentaria</taxon>
        <taxon>Atherinomorphae</taxon>
        <taxon>Cyprinodontiformes</taxon>
        <taxon>Rivulidae</taxon>
        <taxon>Kryptolebias</taxon>
    </lineage>
</organism>
<protein>
    <submittedName>
        <fullName evidence="20">Toll-like receptor 1</fullName>
    </submittedName>
</protein>
<evidence type="ECO:0000256" key="9">
    <source>
        <dbReference type="ARBA" id="ARBA00022989"/>
    </source>
</evidence>
<evidence type="ECO:0000256" key="6">
    <source>
        <dbReference type="ARBA" id="ARBA00022729"/>
    </source>
</evidence>
<evidence type="ECO:0000256" key="17">
    <source>
        <dbReference type="SAM" id="Phobius"/>
    </source>
</evidence>
<evidence type="ECO:0000256" key="4">
    <source>
        <dbReference type="ARBA" id="ARBA00022614"/>
    </source>
</evidence>
<evidence type="ECO:0000256" key="1">
    <source>
        <dbReference type="ARBA" id="ARBA00004479"/>
    </source>
</evidence>
<evidence type="ECO:0000256" key="14">
    <source>
        <dbReference type="ARBA" id="ARBA00023198"/>
    </source>
</evidence>
<dbReference type="GO" id="GO:0006954">
    <property type="term" value="P:inflammatory response"/>
    <property type="evidence" value="ECO:0007669"/>
    <property type="project" value="UniProtKB-UniRule"/>
</dbReference>
<keyword evidence="3 15" id="KW-0399">Innate immunity</keyword>
<keyword evidence="8 15" id="KW-0391">Immunity</keyword>
<proteinExistence type="inferred from homology"/>
<feature type="signal peptide" evidence="18">
    <location>
        <begin position="1"/>
        <end position="22"/>
    </location>
</feature>